<dbReference type="PRINTS" id="PR00834">
    <property type="entry name" value="PROTEASES2C"/>
</dbReference>
<evidence type="ECO:0000256" key="13">
    <source>
        <dbReference type="ARBA" id="ARBA00023016"/>
    </source>
</evidence>
<dbReference type="Gene3D" id="2.30.42.60">
    <property type="match status" value="1"/>
</dbReference>
<evidence type="ECO:0000313" key="16">
    <source>
        <dbReference type="EMBL" id="MCL6270188.1"/>
    </source>
</evidence>
<evidence type="ECO:0000256" key="11">
    <source>
        <dbReference type="ARBA" id="ARBA00022801"/>
    </source>
</evidence>
<dbReference type="CDD" id="cd10839">
    <property type="entry name" value="cpPDZ1_DegP-like"/>
    <property type="match status" value="1"/>
</dbReference>
<dbReference type="InterPro" id="IPR001940">
    <property type="entry name" value="Peptidase_S1C"/>
</dbReference>
<dbReference type="EMBL" id="JAMFLX010000011">
    <property type="protein sequence ID" value="MCL6270188.1"/>
    <property type="molecule type" value="Genomic_DNA"/>
</dbReference>
<dbReference type="Proteomes" id="UP001203338">
    <property type="component" value="Unassembled WGS sequence"/>
</dbReference>
<dbReference type="PANTHER" id="PTHR22939">
    <property type="entry name" value="SERINE PROTEASE FAMILY S1C HTRA-RELATED"/>
    <property type="match status" value="1"/>
</dbReference>
<accession>A0ABT0PFS5</accession>
<evidence type="ECO:0000256" key="12">
    <source>
        <dbReference type="ARBA" id="ARBA00022825"/>
    </source>
</evidence>
<evidence type="ECO:0000313" key="17">
    <source>
        <dbReference type="Proteomes" id="UP001203338"/>
    </source>
</evidence>
<keyword evidence="8" id="KW-0732">Signal</keyword>
<keyword evidence="11" id="KW-0378">Hydrolase</keyword>
<feature type="domain" description="PDZ" evidence="15">
    <location>
        <begin position="391"/>
        <end position="475"/>
    </location>
</feature>
<dbReference type="InterPro" id="IPR036034">
    <property type="entry name" value="PDZ_sf"/>
</dbReference>
<dbReference type="Gene3D" id="2.40.10.120">
    <property type="match status" value="1"/>
</dbReference>
<keyword evidence="7" id="KW-0645">Protease</keyword>
<keyword evidence="12" id="KW-0720">Serine protease</keyword>
<dbReference type="SMART" id="SM00228">
    <property type="entry name" value="PDZ"/>
    <property type="match status" value="2"/>
</dbReference>
<evidence type="ECO:0000256" key="4">
    <source>
        <dbReference type="ARBA" id="ARBA00010541"/>
    </source>
</evidence>
<evidence type="ECO:0000256" key="7">
    <source>
        <dbReference type="ARBA" id="ARBA00022670"/>
    </source>
</evidence>
<evidence type="ECO:0000256" key="10">
    <source>
        <dbReference type="ARBA" id="ARBA00022764"/>
    </source>
</evidence>
<comment type="caution">
    <text evidence="16">The sequence shown here is derived from an EMBL/GenBank/DDBJ whole genome shotgun (WGS) entry which is preliminary data.</text>
</comment>
<dbReference type="SUPFAM" id="SSF50494">
    <property type="entry name" value="Trypsin-like serine proteases"/>
    <property type="match status" value="1"/>
</dbReference>
<evidence type="ECO:0000256" key="3">
    <source>
        <dbReference type="ARBA" id="ARBA00004418"/>
    </source>
</evidence>
<dbReference type="InterPro" id="IPR011782">
    <property type="entry name" value="Pept_S1C_Do"/>
</dbReference>
<evidence type="ECO:0000259" key="15">
    <source>
        <dbReference type="PROSITE" id="PS50106"/>
    </source>
</evidence>
<name>A0ABT0PFS5_9GAMM</name>
<dbReference type="PANTHER" id="PTHR22939:SF130">
    <property type="entry name" value="PERIPLASMIC SERINE ENDOPROTEASE DEGP-LIKE-RELATED"/>
    <property type="match status" value="1"/>
</dbReference>
<dbReference type="PROSITE" id="PS50106">
    <property type="entry name" value="PDZ"/>
    <property type="match status" value="2"/>
</dbReference>
<dbReference type="InterPro" id="IPR009003">
    <property type="entry name" value="Peptidase_S1_PA"/>
</dbReference>
<sequence length="486" mass="52279">MKQTGIPSLYKSVKVSLLGALTTLCLFSLLSNKVMAESLPDFSTLAEQSSPAVVNISTLSKPKRGRNEMYGPYGDELPEILRRYFGFQIPENGGRGGNAPQIEQPQPQSLGSGFIISKDGYVLTNNHVVDGADEIIVRMNDRSEYKAKLVGGDKRSDLALLKVEGKNLPTVRIGDSDKLKPGQWVFAIGSPFGFDYSVTKGIISALNRSLPTENYVPFIQTDVPINPGNSGGPLLNMSGEVIGINSQIYTRSGGFMGLSFAIPIDDAMDVARQLQENGHVSRGWLGVIIQDVDRSLAESFGLKRPHGALLSQVLPDGPAGKAGFEAGDIITRFNGREIKFSSDLPIAVGRAPVGKEVEVVLVRRGKEITKKVAAGELPGDKSAGSNDGIRSDNRLGISVTAVDDGVRSRLGLDENVQGVVVTEVSSGVGRAYGLRSGDVITHINHEEVKNMSAYQKVIKSLPVDKTISMRLIRRGTPGFITFRLSE</sequence>
<evidence type="ECO:0000256" key="5">
    <source>
        <dbReference type="ARBA" id="ARBA00013035"/>
    </source>
</evidence>
<feature type="domain" description="PDZ" evidence="15">
    <location>
        <begin position="269"/>
        <end position="365"/>
    </location>
</feature>
<comment type="catalytic activity">
    <reaction evidence="1">
        <text>Acts on substrates that are at least partially unfolded. The cleavage site P1 residue is normally between a pair of hydrophobic residues, such as Val-|-Val.</text>
        <dbReference type="EC" id="3.4.21.107"/>
    </reaction>
</comment>
<comment type="similarity">
    <text evidence="4">Belongs to the peptidase S1C family.</text>
</comment>
<evidence type="ECO:0000256" key="2">
    <source>
        <dbReference type="ARBA" id="ARBA00002610"/>
    </source>
</evidence>
<keyword evidence="17" id="KW-1185">Reference proteome</keyword>
<dbReference type="RefSeq" id="WP_249699356.1">
    <property type="nucleotide sequence ID" value="NZ_JAMFLX010000011.1"/>
</dbReference>
<evidence type="ECO:0000256" key="14">
    <source>
        <dbReference type="ARBA" id="ARBA00032850"/>
    </source>
</evidence>
<dbReference type="Pfam" id="PF13180">
    <property type="entry name" value="PDZ_2"/>
    <property type="match status" value="2"/>
</dbReference>
<keyword evidence="13" id="KW-0346">Stress response</keyword>
<proteinExistence type="inferred from homology"/>
<gene>
    <name evidence="16" type="ORF">M3P05_09605</name>
</gene>
<dbReference type="SUPFAM" id="SSF50156">
    <property type="entry name" value="PDZ domain-like"/>
    <property type="match status" value="2"/>
</dbReference>
<evidence type="ECO:0000256" key="6">
    <source>
        <dbReference type="ARBA" id="ARBA00013958"/>
    </source>
</evidence>
<dbReference type="NCBIfam" id="TIGR02037">
    <property type="entry name" value="degP_htrA_DO"/>
    <property type="match status" value="1"/>
</dbReference>
<comment type="subcellular location">
    <subcellularLocation>
        <location evidence="3">Periplasm</location>
    </subcellularLocation>
</comment>
<dbReference type="Pfam" id="PF13365">
    <property type="entry name" value="Trypsin_2"/>
    <property type="match status" value="1"/>
</dbReference>
<dbReference type="EC" id="3.4.21.107" evidence="5"/>
<protein>
    <recommendedName>
        <fullName evidence="6">Probable periplasmic serine endoprotease DegP-like</fullName>
        <ecNumber evidence="5">3.4.21.107</ecNumber>
    </recommendedName>
    <alternativeName>
        <fullName evidence="14">Protease Do</fullName>
    </alternativeName>
</protein>
<evidence type="ECO:0000256" key="1">
    <source>
        <dbReference type="ARBA" id="ARBA00001772"/>
    </source>
</evidence>
<dbReference type="Gene3D" id="2.30.42.10">
    <property type="match status" value="1"/>
</dbReference>
<keyword evidence="10" id="KW-0574">Periplasm</keyword>
<keyword evidence="9" id="KW-0677">Repeat</keyword>
<evidence type="ECO:0000256" key="8">
    <source>
        <dbReference type="ARBA" id="ARBA00022729"/>
    </source>
</evidence>
<reference evidence="16 17" key="1">
    <citation type="submission" date="2022-05" db="EMBL/GenBank/DDBJ databases">
        <authorList>
            <person name="Park J.-S."/>
        </authorList>
    </citation>
    <scope>NUCLEOTIDE SEQUENCE [LARGE SCALE GENOMIC DNA]</scope>
    <source>
        <strain evidence="16 17">2012CJ34-2</strain>
    </source>
</reference>
<organism evidence="16 17">
    <name type="scientific">Parendozoicomonas callyspongiae</name>
    <dbReference type="NCBI Taxonomy" id="2942213"/>
    <lineage>
        <taxon>Bacteria</taxon>
        <taxon>Pseudomonadati</taxon>
        <taxon>Pseudomonadota</taxon>
        <taxon>Gammaproteobacteria</taxon>
        <taxon>Oceanospirillales</taxon>
        <taxon>Endozoicomonadaceae</taxon>
        <taxon>Parendozoicomonas</taxon>
    </lineage>
</organism>
<comment type="function">
    <text evidence="2">Might be efficient in the degradation of transiently denatured and unfolded proteins which accumulate in the periplasm following stress conditions.</text>
</comment>
<dbReference type="InterPro" id="IPR001478">
    <property type="entry name" value="PDZ"/>
</dbReference>
<evidence type="ECO:0000256" key="9">
    <source>
        <dbReference type="ARBA" id="ARBA00022737"/>
    </source>
</evidence>